<dbReference type="GO" id="GO:0005737">
    <property type="term" value="C:cytoplasm"/>
    <property type="evidence" value="ECO:0007669"/>
    <property type="project" value="UniProtKB-SubCell"/>
</dbReference>
<keyword evidence="9 16" id="KW-0547">Nucleotide-binding</keyword>
<dbReference type="EC" id="2.7.1.48" evidence="5 16"/>
<protein>
    <recommendedName>
        <fullName evidence="6 16">Uridine kinase</fullName>
        <ecNumber evidence="5 16">2.7.1.48</ecNumber>
    </recommendedName>
    <alternativeName>
        <fullName evidence="12 16">Cytidine monophosphokinase</fullName>
    </alternativeName>
    <alternativeName>
        <fullName evidence="13 16">Uridine monophosphokinase</fullName>
    </alternativeName>
</protein>
<organism evidence="19 20">
    <name type="scientific">Eiseniibacteriota bacterium</name>
    <dbReference type="NCBI Taxonomy" id="2212470"/>
    <lineage>
        <taxon>Bacteria</taxon>
        <taxon>Candidatus Eiseniibacteriota</taxon>
    </lineage>
</organism>
<evidence type="ECO:0000256" key="17">
    <source>
        <dbReference type="RuleBase" id="RU003825"/>
    </source>
</evidence>
<keyword evidence="10 16" id="KW-0418">Kinase</keyword>
<comment type="pathway">
    <text evidence="2 16 17">Pyrimidine metabolism; UMP biosynthesis via salvage pathway; UMP from uridine: step 1/1.</text>
</comment>
<evidence type="ECO:0000256" key="5">
    <source>
        <dbReference type="ARBA" id="ARBA00012137"/>
    </source>
</evidence>
<evidence type="ECO:0000256" key="1">
    <source>
        <dbReference type="ARBA" id="ARBA00004496"/>
    </source>
</evidence>
<dbReference type="CDD" id="cd02023">
    <property type="entry name" value="UMPK"/>
    <property type="match status" value="1"/>
</dbReference>
<dbReference type="InterPro" id="IPR000764">
    <property type="entry name" value="Uridine_kinase-like"/>
</dbReference>
<dbReference type="NCBIfam" id="NF004018">
    <property type="entry name" value="PRK05480.1"/>
    <property type="match status" value="1"/>
</dbReference>
<evidence type="ECO:0000256" key="16">
    <source>
        <dbReference type="HAMAP-Rule" id="MF_00551"/>
    </source>
</evidence>
<evidence type="ECO:0000259" key="18">
    <source>
        <dbReference type="Pfam" id="PF00485"/>
    </source>
</evidence>
<evidence type="ECO:0000256" key="6">
    <source>
        <dbReference type="ARBA" id="ARBA00021478"/>
    </source>
</evidence>
<dbReference type="HAMAP" id="MF_00551">
    <property type="entry name" value="Uridine_kinase"/>
    <property type="match status" value="1"/>
</dbReference>
<dbReference type="Proteomes" id="UP000697710">
    <property type="component" value="Unassembled WGS sequence"/>
</dbReference>
<dbReference type="InterPro" id="IPR006083">
    <property type="entry name" value="PRK/URK"/>
</dbReference>
<comment type="pathway">
    <text evidence="3 16 17">Pyrimidine metabolism; CTP biosynthesis via salvage pathway; CTP from cytidine: step 1/3.</text>
</comment>
<keyword evidence="11 16" id="KW-0067">ATP-binding</keyword>
<comment type="caution">
    <text evidence="19">The sequence shown here is derived from an EMBL/GenBank/DDBJ whole genome shotgun (WGS) entry which is preliminary data.</text>
</comment>
<evidence type="ECO:0000313" key="20">
    <source>
        <dbReference type="Proteomes" id="UP000697710"/>
    </source>
</evidence>
<dbReference type="GO" id="GO:0004849">
    <property type="term" value="F:uridine kinase activity"/>
    <property type="evidence" value="ECO:0007669"/>
    <property type="project" value="UniProtKB-UniRule"/>
</dbReference>
<dbReference type="GO" id="GO:0044206">
    <property type="term" value="P:UMP salvage"/>
    <property type="evidence" value="ECO:0007669"/>
    <property type="project" value="UniProtKB-UniRule"/>
</dbReference>
<dbReference type="PRINTS" id="PR00988">
    <property type="entry name" value="URIDINKINASE"/>
</dbReference>
<gene>
    <name evidence="16 19" type="primary">udk</name>
    <name evidence="19" type="ORF">KC729_10405</name>
</gene>
<dbReference type="InterPro" id="IPR026008">
    <property type="entry name" value="Uridine_kinase"/>
</dbReference>
<dbReference type="GO" id="GO:0005524">
    <property type="term" value="F:ATP binding"/>
    <property type="evidence" value="ECO:0007669"/>
    <property type="project" value="UniProtKB-UniRule"/>
</dbReference>
<evidence type="ECO:0000256" key="10">
    <source>
        <dbReference type="ARBA" id="ARBA00022777"/>
    </source>
</evidence>
<dbReference type="GO" id="GO:0044211">
    <property type="term" value="P:CTP salvage"/>
    <property type="evidence" value="ECO:0007669"/>
    <property type="project" value="UniProtKB-UniRule"/>
</dbReference>
<comment type="catalytic activity">
    <reaction evidence="14 17">
        <text>cytidine + ATP = CMP + ADP + H(+)</text>
        <dbReference type="Rhea" id="RHEA:24674"/>
        <dbReference type="ChEBI" id="CHEBI:15378"/>
        <dbReference type="ChEBI" id="CHEBI:17562"/>
        <dbReference type="ChEBI" id="CHEBI:30616"/>
        <dbReference type="ChEBI" id="CHEBI:60377"/>
        <dbReference type="ChEBI" id="CHEBI:456216"/>
        <dbReference type="EC" id="2.7.1.48"/>
    </reaction>
</comment>
<dbReference type="PANTHER" id="PTHR10285">
    <property type="entry name" value="URIDINE KINASE"/>
    <property type="match status" value="1"/>
</dbReference>
<evidence type="ECO:0000256" key="13">
    <source>
        <dbReference type="ARBA" id="ARBA00031452"/>
    </source>
</evidence>
<evidence type="ECO:0000256" key="14">
    <source>
        <dbReference type="ARBA" id="ARBA00047436"/>
    </source>
</evidence>
<evidence type="ECO:0000256" key="7">
    <source>
        <dbReference type="ARBA" id="ARBA00022490"/>
    </source>
</evidence>
<keyword evidence="8 16" id="KW-0808">Transferase</keyword>
<dbReference type="AlphaFoldDB" id="A0A956RQZ9"/>
<comment type="subcellular location">
    <subcellularLocation>
        <location evidence="1 16 17">Cytoplasm</location>
    </subcellularLocation>
</comment>
<reference evidence="19" key="2">
    <citation type="journal article" date="2021" name="Microbiome">
        <title>Successional dynamics and alternative stable states in a saline activated sludge microbial community over 9 years.</title>
        <authorList>
            <person name="Wang Y."/>
            <person name="Ye J."/>
            <person name="Ju F."/>
            <person name="Liu L."/>
            <person name="Boyd J.A."/>
            <person name="Deng Y."/>
            <person name="Parks D.H."/>
            <person name="Jiang X."/>
            <person name="Yin X."/>
            <person name="Woodcroft B.J."/>
            <person name="Tyson G.W."/>
            <person name="Hugenholtz P."/>
            <person name="Polz M.F."/>
            <person name="Zhang T."/>
        </authorList>
    </citation>
    <scope>NUCLEOTIDE SEQUENCE</scope>
    <source>
        <strain evidence="19">HKST-UBA01</strain>
    </source>
</reference>
<dbReference type="SUPFAM" id="SSF52540">
    <property type="entry name" value="P-loop containing nucleoside triphosphate hydrolases"/>
    <property type="match status" value="1"/>
</dbReference>
<evidence type="ECO:0000313" key="19">
    <source>
        <dbReference type="EMBL" id="MCA9728084.1"/>
    </source>
</evidence>
<dbReference type="NCBIfam" id="TIGR00235">
    <property type="entry name" value="udk"/>
    <property type="match status" value="1"/>
</dbReference>
<dbReference type="Pfam" id="PF00485">
    <property type="entry name" value="PRK"/>
    <property type="match status" value="1"/>
</dbReference>
<comment type="similarity">
    <text evidence="4 16 17">Belongs to the uridine kinase family.</text>
</comment>
<accession>A0A956RQZ9</accession>
<feature type="binding site" evidence="16">
    <location>
        <begin position="11"/>
        <end position="18"/>
    </location>
    <ligand>
        <name>ATP</name>
        <dbReference type="ChEBI" id="CHEBI:30616"/>
    </ligand>
</feature>
<evidence type="ECO:0000256" key="11">
    <source>
        <dbReference type="ARBA" id="ARBA00022840"/>
    </source>
</evidence>
<evidence type="ECO:0000256" key="8">
    <source>
        <dbReference type="ARBA" id="ARBA00022679"/>
    </source>
</evidence>
<dbReference type="InterPro" id="IPR027417">
    <property type="entry name" value="P-loop_NTPase"/>
</dbReference>
<comment type="catalytic activity">
    <reaction evidence="15 16 17">
        <text>uridine + ATP = UMP + ADP + H(+)</text>
        <dbReference type="Rhea" id="RHEA:16825"/>
        <dbReference type="ChEBI" id="CHEBI:15378"/>
        <dbReference type="ChEBI" id="CHEBI:16704"/>
        <dbReference type="ChEBI" id="CHEBI:30616"/>
        <dbReference type="ChEBI" id="CHEBI:57865"/>
        <dbReference type="ChEBI" id="CHEBI:456216"/>
        <dbReference type="EC" id="2.7.1.48"/>
    </reaction>
</comment>
<evidence type="ECO:0000256" key="3">
    <source>
        <dbReference type="ARBA" id="ARBA00004784"/>
    </source>
</evidence>
<proteinExistence type="inferred from homology"/>
<evidence type="ECO:0000256" key="2">
    <source>
        <dbReference type="ARBA" id="ARBA00004690"/>
    </source>
</evidence>
<sequence>MARPVVIGIAGGTASGKTMVARRIYETLGSDRVAIIKQDSYYCDLAHLEPAQRARQNFDHPDAFDIPLLRHHLEELIAGRGIDEPTYDFTQHMRAPETRRQPPAAVIVIEGILILAEPTLRELMDIKVYVDTDSDVRLVRRIRRDVEERGRTVQSVLRQYEQSVRPMHLQFVEPSKRYADVIVPEGGHNAVAIDLLRTKIAAVLMEAWIEIEGPASAGPAPGS</sequence>
<evidence type="ECO:0000256" key="4">
    <source>
        <dbReference type="ARBA" id="ARBA00005408"/>
    </source>
</evidence>
<evidence type="ECO:0000256" key="15">
    <source>
        <dbReference type="ARBA" id="ARBA00048909"/>
    </source>
</evidence>
<evidence type="ECO:0000256" key="12">
    <source>
        <dbReference type="ARBA" id="ARBA00030641"/>
    </source>
</evidence>
<keyword evidence="7 16" id="KW-0963">Cytoplasm</keyword>
<feature type="domain" description="Phosphoribulokinase/uridine kinase" evidence="18">
    <location>
        <begin position="6"/>
        <end position="191"/>
    </location>
</feature>
<name>A0A956RQZ9_UNCEI</name>
<evidence type="ECO:0000256" key="9">
    <source>
        <dbReference type="ARBA" id="ARBA00022741"/>
    </source>
</evidence>
<reference evidence="19" key="1">
    <citation type="submission" date="2020-04" db="EMBL/GenBank/DDBJ databases">
        <authorList>
            <person name="Zhang T."/>
        </authorList>
    </citation>
    <scope>NUCLEOTIDE SEQUENCE</scope>
    <source>
        <strain evidence="19">HKST-UBA01</strain>
    </source>
</reference>
<dbReference type="Gene3D" id="3.40.50.300">
    <property type="entry name" value="P-loop containing nucleotide triphosphate hydrolases"/>
    <property type="match status" value="1"/>
</dbReference>
<dbReference type="EMBL" id="JAGQHR010000296">
    <property type="protein sequence ID" value="MCA9728084.1"/>
    <property type="molecule type" value="Genomic_DNA"/>
</dbReference>